<proteinExistence type="predicted"/>
<sequence>MAWIETLEALLEDIVLVATFCLEAISVLCVVMGLLKTARMTFNLNRHRREKNFPFNQVRLRFGTWLALALEFQLGADILSTTVAPTTQDLIKLGVIAVIRTFLNYFLDREIAAEMALERERAKIRDELETLDTA</sequence>
<reference evidence="2 3" key="2">
    <citation type="submission" date="2018-06" db="EMBL/GenBank/DDBJ databases">
        <title>Metagenomic assembly of (sub)arctic Cyanobacteria and their associated microbiome from non-axenic cultures.</title>
        <authorList>
            <person name="Baurain D."/>
        </authorList>
    </citation>
    <scope>NUCLEOTIDE SEQUENCE [LARGE SCALE GENOMIC DNA]</scope>
    <source>
        <strain evidence="2">ULC041bin1</strain>
    </source>
</reference>
<feature type="transmembrane region" description="Helical" evidence="1">
    <location>
        <begin position="14"/>
        <end position="37"/>
    </location>
</feature>
<dbReference type="Proteomes" id="UP000249081">
    <property type="component" value="Unassembled WGS sequence"/>
</dbReference>
<dbReference type="PANTHER" id="PTHR38468:SF1">
    <property type="entry name" value="SLL0939 PROTEIN"/>
    <property type="match status" value="1"/>
</dbReference>
<protein>
    <recommendedName>
        <fullName evidence="4">DUF1622 domain-containing protein</fullName>
    </recommendedName>
</protein>
<name>A0A2W4WG00_9CYAN</name>
<keyword evidence="1" id="KW-1133">Transmembrane helix</keyword>
<reference evidence="3" key="1">
    <citation type="submission" date="2018-04" db="EMBL/GenBank/DDBJ databases">
        <authorList>
            <person name="Cornet L."/>
        </authorList>
    </citation>
    <scope>NUCLEOTIDE SEQUENCE [LARGE SCALE GENOMIC DNA]</scope>
</reference>
<keyword evidence="1" id="KW-0472">Membrane</keyword>
<comment type="caution">
    <text evidence="2">The sequence shown here is derived from an EMBL/GenBank/DDBJ whole genome shotgun (WGS) entry which is preliminary data.</text>
</comment>
<keyword evidence="1" id="KW-0812">Transmembrane</keyword>
<dbReference type="InterPro" id="IPR012427">
    <property type="entry name" value="DUF1622"/>
</dbReference>
<evidence type="ECO:0000256" key="1">
    <source>
        <dbReference type="SAM" id="Phobius"/>
    </source>
</evidence>
<dbReference type="PANTHER" id="PTHR38468">
    <property type="entry name" value="SLL0939 PROTEIN"/>
    <property type="match status" value="1"/>
</dbReference>
<gene>
    <name evidence="2" type="ORF">DCF17_04660</name>
</gene>
<accession>A0A2W4WG00</accession>
<evidence type="ECO:0000313" key="3">
    <source>
        <dbReference type="Proteomes" id="UP000249081"/>
    </source>
</evidence>
<evidence type="ECO:0000313" key="2">
    <source>
        <dbReference type="EMBL" id="PZO44074.1"/>
    </source>
</evidence>
<dbReference type="AlphaFoldDB" id="A0A2W4WG00"/>
<organism evidence="2 3">
    <name type="scientific">Shackletoniella antarctica</name>
    <dbReference type="NCBI Taxonomy" id="268115"/>
    <lineage>
        <taxon>Bacteria</taxon>
        <taxon>Bacillati</taxon>
        <taxon>Cyanobacteriota</taxon>
        <taxon>Cyanophyceae</taxon>
        <taxon>Oculatellales</taxon>
        <taxon>Oculatellaceae</taxon>
        <taxon>Shackletoniella</taxon>
    </lineage>
</organism>
<evidence type="ECO:0008006" key="4">
    <source>
        <dbReference type="Google" id="ProtNLM"/>
    </source>
</evidence>
<dbReference type="Pfam" id="PF07784">
    <property type="entry name" value="DUF1622"/>
    <property type="match status" value="1"/>
</dbReference>
<dbReference type="EMBL" id="QBMN01000020">
    <property type="protein sequence ID" value="PZO44074.1"/>
    <property type="molecule type" value="Genomic_DNA"/>
</dbReference>